<reference evidence="2 3" key="1">
    <citation type="journal article" date="2019" name="ISME J.">
        <title>Insights into ecological role of a new deltaproteobacterial order Candidatus Acidulodesulfobacterales by metagenomics and metatranscriptomics.</title>
        <authorList>
            <person name="Tan S."/>
            <person name="Liu J."/>
            <person name="Fang Y."/>
            <person name="Hedlund B.P."/>
            <person name="Lian Z.H."/>
            <person name="Huang L.Y."/>
            <person name="Li J.T."/>
            <person name="Huang L.N."/>
            <person name="Li W.J."/>
            <person name="Jiang H.C."/>
            <person name="Dong H.L."/>
            <person name="Shu W.S."/>
        </authorList>
    </citation>
    <scope>NUCLEOTIDE SEQUENCE [LARGE SCALE GENOMIC DNA]</scope>
    <source>
        <strain evidence="2">AP1</strain>
    </source>
</reference>
<protein>
    <submittedName>
        <fullName evidence="2">GNAT family N-acetyltransferase</fullName>
    </submittedName>
</protein>
<dbReference type="PROSITE" id="PS51186">
    <property type="entry name" value="GNAT"/>
    <property type="match status" value="1"/>
</dbReference>
<dbReference type="Proteomes" id="UP000319296">
    <property type="component" value="Unassembled WGS sequence"/>
</dbReference>
<feature type="domain" description="N-acetyltransferase" evidence="1">
    <location>
        <begin position="7"/>
        <end position="158"/>
    </location>
</feature>
<dbReference type="PANTHER" id="PTHR43415">
    <property type="entry name" value="SPERMIDINE N(1)-ACETYLTRANSFERASE"/>
    <property type="match status" value="1"/>
</dbReference>
<dbReference type="GO" id="GO:0016747">
    <property type="term" value="F:acyltransferase activity, transferring groups other than amino-acyl groups"/>
    <property type="evidence" value="ECO:0007669"/>
    <property type="project" value="InterPro"/>
</dbReference>
<dbReference type="Pfam" id="PF00583">
    <property type="entry name" value="Acetyltransf_1"/>
    <property type="match status" value="1"/>
</dbReference>
<gene>
    <name evidence="2" type="ORF">EVG15_06900</name>
</gene>
<dbReference type="PANTHER" id="PTHR43415:SF3">
    <property type="entry name" value="GNAT-FAMILY ACETYLTRANSFERASE"/>
    <property type="match status" value="1"/>
</dbReference>
<comment type="caution">
    <text evidence="2">The sequence shown here is derived from an EMBL/GenBank/DDBJ whole genome shotgun (WGS) entry which is preliminary data.</text>
</comment>
<dbReference type="SUPFAM" id="SSF55729">
    <property type="entry name" value="Acyl-CoA N-acyltransferases (Nat)"/>
    <property type="match status" value="1"/>
</dbReference>
<dbReference type="EMBL" id="SGBB01000011">
    <property type="protein sequence ID" value="RZD18322.1"/>
    <property type="molecule type" value="Genomic_DNA"/>
</dbReference>
<evidence type="ECO:0000313" key="3">
    <source>
        <dbReference type="Proteomes" id="UP000319296"/>
    </source>
</evidence>
<dbReference type="InterPro" id="IPR000182">
    <property type="entry name" value="GNAT_dom"/>
</dbReference>
<dbReference type="InterPro" id="IPR016181">
    <property type="entry name" value="Acyl_CoA_acyltransferase"/>
</dbReference>
<accession>A0A519BM14</accession>
<evidence type="ECO:0000313" key="2">
    <source>
        <dbReference type="EMBL" id="RZD18322.1"/>
    </source>
</evidence>
<organism evidence="2 3">
    <name type="scientific">Candidatus Acididesulfobacter diazotrophicus</name>
    <dbReference type="NCBI Taxonomy" id="2597226"/>
    <lineage>
        <taxon>Bacteria</taxon>
        <taxon>Deltaproteobacteria</taxon>
        <taxon>Candidatus Acidulodesulfobacterales</taxon>
        <taxon>Candidatus Acididesulfobacter</taxon>
    </lineage>
</organism>
<keyword evidence="2" id="KW-0808">Transferase</keyword>
<name>A0A519BM14_9DELT</name>
<evidence type="ECO:0000259" key="1">
    <source>
        <dbReference type="PROSITE" id="PS51186"/>
    </source>
</evidence>
<sequence>MPSNPDVLLRNILPDDISTMINWPSYPPCFEELDYALRKRGWLSEYFNKPDTKCYAAEHLGELIGFAILSKTSKTGAEFRIALRPDKTGNGFGKTITAIVLKDGFMNMKIDRIHLIARKNNPRAIRLYKSIGFTERGECVKEIEGKQAAFLVMDIYYKRYFQKLEEEL</sequence>
<proteinExistence type="predicted"/>
<dbReference type="Gene3D" id="3.40.630.30">
    <property type="match status" value="1"/>
</dbReference>
<dbReference type="AlphaFoldDB" id="A0A519BM14"/>